<dbReference type="InParanoid" id="G2YU99"/>
<organism evidence="1 2">
    <name type="scientific">Botryotinia fuckeliana (strain T4)</name>
    <name type="common">Noble rot fungus</name>
    <name type="synonym">Botrytis cinerea</name>
    <dbReference type="NCBI Taxonomy" id="999810"/>
    <lineage>
        <taxon>Eukaryota</taxon>
        <taxon>Fungi</taxon>
        <taxon>Dikarya</taxon>
        <taxon>Ascomycota</taxon>
        <taxon>Pezizomycotina</taxon>
        <taxon>Leotiomycetes</taxon>
        <taxon>Helotiales</taxon>
        <taxon>Sclerotiniaceae</taxon>
        <taxon>Botrytis</taxon>
    </lineage>
</organism>
<accession>G2YU99</accession>
<proteinExistence type="predicted"/>
<evidence type="ECO:0000313" key="2">
    <source>
        <dbReference type="Proteomes" id="UP000008177"/>
    </source>
</evidence>
<dbReference type="AlphaFoldDB" id="G2YU99"/>
<reference evidence="2" key="1">
    <citation type="journal article" date="2011" name="PLoS Genet.">
        <title>Genomic analysis of the necrotrophic fungal pathogens Sclerotinia sclerotiorum and Botrytis cinerea.</title>
        <authorList>
            <person name="Amselem J."/>
            <person name="Cuomo C.A."/>
            <person name="van Kan J.A."/>
            <person name="Viaud M."/>
            <person name="Benito E.P."/>
            <person name="Couloux A."/>
            <person name="Coutinho P.M."/>
            <person name="de Vries R.P."/>
            <person name="Dyer P.S."/>
            <person name="Fillinger S."/>
            <person name="Fournier E."/>
            <person name="Gout L."/>
            <person name="Hahn M."/>
            <person name="Kohn L."/>
            <person name="Lapalu N."/>
            <person name="Plummer K.M."/>
            <person name="Pradier J.M."/>
            <person name="Quevillon E."/>
            <person name="Sharon A."/>
            <person name="Simon A."/>
            <person name="ten Have A."/>
            <person name="Tudzynski B."/>
            <person name="Tudzynski P."/>
            <person name="Wincker P."/>
            <person name="Andrew M."/>
            <person name="Anthouard V."/>
            <person name="Beever R.E."/>
            <person name="Beffa R."/>
            <person name="Benoit I."/>
            <person name="Bouzid O."/>
            <person name="Brault B."/>
            <person name="Chen Z."/>
            <person name="Choquer M."/>
            <person name="Collemare J."/>
            <person name="Cotton P."/>
            <person name="Danchin E.G."/>
            <person name="Da Silva C."/>
            <person name="Gautier A."/>
            <person name="Giraud C."/>
            <person name="Giraud T."/>
            <person name="Gonzalez C."/>
            <person name="Grossetete S."/>
            <person name="Guldener U."/>
            <person name="Henrissat B."/>
            <person name="Howlett B.J."/>
            <person name="Kodira C."/>
            <person name="Kretschmer M."/>
            <person name="Lappartient A."/>
            <person name="Leroch M."/>
            <person name="Levis C."/>
            <person name="Mauceli E."/>
            <person name="Neuveglise C."/>
            <person name="Oeser B."/>
            <person name="Pearson M."/>
            <person name="Poulain J."/>
            <person name="Poussereau N."/>
            <person name="Quesneville H."/>
            <person name="Rascle C."/>
            <person name="Schumacher J."/>
            <person name="Segurens B."/>
            <person name="Sexton A."/>
            <person name="Silva E."/>
            <person name="Sirven C."/>
            <person name="Soanes D.M."/>
            <person name="Talbot N.J."/>
            <person name="Templeton M."/>
            <person name="Yandava C."/>
            <person name="Yarden O."/>
            <person name="Zeng Q."/>
            <person name="Rollins J.A."/>
            <person name="Lebrun M.H."/>
            <person name="Dickman M."/>
        </authorList>
    </citation>
    <scope>NUCLEOTIDE SEQUENCE [LARGE SCALE GENOMIC DNA]</scope>
    <source>
        <strain evidence="2">T4</strain>
    </source>
</reference>
<dbReference type="EMBL" id="FQ790354">
    <property type="protein sequence ID" value="CCD55197.1"/>
    <property type="molecule type" value="Genomic_DNA"/>
</dbReference>
<sequence>MTLMKLMKIYVEVVSSVISTLPYCALNLSKSERGFSTTASVTWFWRLWVKVPGG</sequence>
<name>G2YU99_BOTF4</name>
<dbReference type="HOGENOM" id="CLU_3050109_0_0_1"/>
<gene>
    <name evidence="1" type="ORF">BofuT4_P155930.1</name>
</gene>
<evidence type="ECO:0000313" key="1">
    <source>
        <dbReference type="EMBL" id="CCD55197.1"/>
    </source>
</evidence>
<protein>
    <submittedName>
        <fullName evidence="1">Uncharacterized protein</fullName>
    </submittedName>
</protein>
<dbReference type="Proteomes" id="UP000008177">
    <property type="component" value="Unplaced contigs"/>
</dbReference>